<dbReference type="EMBL" id="BAABBW010000003">
    <property type="protein sequence ID" value="GAA4175977.1"/>
    <property type="molecule type" value="Genomic_DNA"/>
</dbReference>
<gene>
    <name evidence="1" type="ORF">GCM10022287_22420</name>
</gene>
<keyword evidence="2" id="KW-1185">Reference proteome</keyword>
<comment type="caution">
    <text evidence="1">The sequence shown here is derived from an EMBL/GenBank/DDBJ whole genome shotgun (WGS) entry which is preliminary data.</text>
</comment>
<dbReference type="RefSeq" id="WP_344754355.1">
    <property type="nucleotide sequence ID" value="NZ_BAABBW010000003.1"/>
</dbReference>
<reference evidence="2" key="1">
    <citation type="journal article" date="2019" name="Int. J. Syst. Evol. Microbiol.">
        <title>The Global Catalogue of Microorganisms (GCM) 10K type strain sequencing project: providing services to taxonomists for standard genome sequencing and annotation.</title>
        <authorList>
            <consortium name="The Broad Institute Genomics Platform"/>
            <consortium name="The Broad Institute Genome Sequencing Center for Infectious Disease"/>
            <person name="Wu L."/>
            <person name="Ma J."/>
        </authorList>
    </citation>
    <scope>NUCLEOTIDE SEQUENCE [LARGE SCALE GENOMIC DNA]</scope>
    <source>
        <strain evidence="2">JCM 17591</strain>
    </source>
</reference>
<sequence>MTDIQLPVERIPASQGTMIEQTRAVAEVAAAVKLAKEFPRDTTEVIAATKELCSRLAVAQRAFYEVPNRGAGLSVHIARELARIWGNLDYGVRELNRDDDKGVSELQAFAWDAEQNVRSTRSFIQPHERMVKGARKRLTDLSDIYLQNQNVAARAVRECIFSVIPGWLLAEAEATLRATLKNGDGKPIEQRRREAIAAFADLKVTQAQLEKRLNKSQAKWDALDVSGLVRVFTSITQDSIPVTEFFPDEVVQIPEVEQ</sequence>
<protein>
    <recommendedName>
        <fullName evidence="3">DUF222 domain-containing protein</fullName>
    </recommendedName>
</protein>
<evidence type="ECO:0000313" key="2">
    <source>
        <dbReference type="Proteomes" id="UP001501079"/>
    </source>
</evidence>
<name>A0ABP8A205_9MICO</name>
<organism evidence="1 2">
    <name type="scientific">Gryllotalpicola koreensis</name>
    <dbReference type="NCBI Taxonomy" id="993086"/>
    <lineage>
        <taxon>Bacteria</taxon>
        <taxon>Bacillati</taxon>
        <taxon>Actinomycetota</taxon>
        <taxon>Actinomycetes</taxon>
        <taxon>Micrococcales</taxon>
        <taxon>Microbacteriaceae</taxon>
        <taxon>Gryllotalpicola</taxon>
    </lineage>
</organism>
<accession>A0ABP8A205</accession>
<evidence type="ECO:0008006" key="3">
    <source>
        <dbReference type="Google" id="ProtNLM"/>
    </source>
</evidence>
<proteinExistence type="predicted"/>
<dbReference type="Proteomes" id="UP001501079">
    <property type="component" value="Unassembled WGS sequence"/>
</dbReference>
<evidence type="ECO:0000313" key="1">
    <source>
        <dbReference type="EMBL" id="GAA4175977.1"/>
    </source>
</evidence>